<name>A0A0C7NAL9_9SACH</name>
<feature type="compositionally biased region" description="Basic and acidic residues" evidence="1">
    <location>
        <begin position="213"/>
        <end position="222"/>
    </location>
</feature>
<protein>
    <submittedName>
        <fullName evidence="2">LALA0S08e03928g1_1</fullName>
    </submittedName>
</protein>
<dbReference type="Proteomes" id="UP000054304">
    <property type="component" value="Unassembled WGS sequence"/>
</dbReference>
<proteinExistence type="predicted"/>
<keyword evidence="3" id="KW-1185">Reference proteome</keyword>
<dbReference type="OrthoDB" id="4036656at2759"/>
<reference evidence="2 3" key="1">
    <citation type="submission" date="2014-12" db="EMBL/GenBank/DDBJ databases">
        <authorList>
            <person name="Neuveglise Cecile"/>
        </authorList>
    </citation>
    <scope>NUCLEOTIDE SEQUENCE [LARGE SCALE GENOMIC DNA]</scope>
    <source>
        <strain evidence="2 3">CBS 12615</strain>
    </source>
</reference>
<dbReference type="RefSeq" id="XP_022629717.1">
    <property type="nucleotide sequence ID" value="XM_022771104.1"/>
</dbReference>
<evidence type="ECO:0000256" key="1">
    <source>
        <dbReference type="SAM" id="MobiDB-lite"/>
    </source>
</evidence>
<feature type="compositionally biased region" description="Polar residues" evidence="1">
    <location>
        <begin position="200"/>
        <end position="209"/>
    </location>
</feature>
<dbReference type="GeneID" id="34687010"/>
<dbReference type="HOGENOM" id="CLU_1245566_0_0_1"/>
<evidence type="ECO:0000313" key="2">
    <source>
        <dbReference type="EMBL" id="CEP63502.1"/>
    </source>
</evidence>
<accession>A0A0C7NAL9</accession>
<feature type="compositionally biased region" description="Low complexity" evidence="1">
    <location>
        <begin position="143"/>
        <end position="152"/>
    </location>
</feature>
<dbReference type="AlphaFoldDB" id="A0A0C7NAL9"/>
<organism evidence="2 3">
    <name type="scientific">Lachancea lanzarotensis</name>
    <dbReference type="NCBI Taxonomy" id="1245769"/>
    <lineage>
        <taxon>Eukaryota</taxon>
        <taxon>Fungi</taxon>
        <taxon>Dikarya</taxon>
        <taxon>Ascomycota</taxon>
        <taxon>Saccharomycotina</taxon>
        <taxon>Saccharomycetes</taxon>
        <taxon>Saccharomycetales</taxon>
        <taxon>Saccharomycetaceae</taxon>
        <taxon>Lachancea</taxon>
    </lineage>
</organism>
<gene>
    <name evidence="2" type="ORF">LALA0_S08e03928g</name>
</gene>
<dbReference type="EMBL" id="LN736367">
    <property type="protein sequence ID" value="CEP63502.1"/>
    <property type="molecule type" value="Genomic_DNA"/>
</dbReference>
<sequence>MIFEDTEYTAISPATPGFFDLEGVDHHGGLQTQHEEQKDAPGAGTDVFELISAGSSFEASLLGADLDQSIDTQQEEPDEDEGLLDFELPLNFHHSSSTSNLETTSVPHNLEFVDHNTGVRRMSVTKRPSLASRFSESRLSDHNNNNNNNNKNLANRPQPVRRRSNPFYFPSKHIKNMISKEKQRLHTSRKTQAVGKDGSCDSSSSQGPQHNKPILERRQTVL</sequence>
<feature type="region of interest" description="Disordered" evidence="1">
    <location>
        <begin position="121"/>
        <end position="222"/>
    </location>
</feature>
<evidence type="ECO:0000313" key="3">
    <source>
        <dbReference type="Proteomes" id="UP000054304"/>
    </source>
</evidence>